<keyword evidence="11" id="KW-0407">Ion channel</keyword>
<dbReference type="EMBL" id="MNPL01002436">
    <property type="protein sequence ID" value="OQR78274.1"/>
    <property type="molecule type" value="Genomic_DNA"/>
</dbReference>
<evidence type="ECO:0000256" key="12">
    <source>
        <dbReference type="SAM" id="Phobius"/>
    </source>
</evidence>
<evidence type="ECO:0000256" key="2">
    <source>
        <dbReference type="ARBA" id="ARBA00022448"/>
    </source>
</evidence>
<dbReference type="Pfam" id="PF10613">
    <property type="entry name" value="Lig_chan-Glu_bd"/>
    <property type="match status" value="1"/>
</dbReference>
<dbReference type="InterPro" id="IPR019594">
    <property type="entry name" value="Glu/Gly-bd"/>
</dbReference>
<keyword evidence="6" id="KW-0406">Ion transport</keyword>
<dbReference type="GO" id="GO:0015276">
    <property type="term" value="F:ligand-gated monoatomic ion channel activity"/>
    <property type="evidence" value="ECO:0007669"/>
    <property type="project" value="InterPro"/>
</dbReference>
<evidence type="ECO:0000313" key="15">
    <source>
        <dbReference type="Proteomes" id="UP000192247"/>
    </source>
</evidence>
<comment type="subcellular location">
    <subcellularLocation>
        <location evidence="1">Cell membrane</location>
        <topology evidence="1">Multi-pass membrane protein</topology>
    </subcellularLocation>
</comment>
<feature type="non-terminal residue" evidence="14">
    <location>
        <position position="255"/>
    </location>
</feature>
<accession>A0A1V9XXQ7</accession>
<evidence type="ECO:0000256" key="10">
    <source>
        <dbReference type="ARBA" id="ARBA00023286"/>
    </source>
</evidence>
<dbReference type="PANTHER" id="PTHR42643">
    <property type="entry name" value="IONOTROPIC RECEPTOR 20A-RELATED"/>
    <property type="match status" value="1"/>
</dbReference>
<proteinExistence type="predicted"/>
<evidence type="ECO:0000256" key="6">
    <source>
        <dbReference type="ARBA" id="ARBA00023065"/>
    </source>
</evidence>
<dbReference type="InterPro" id="IPR052192">
    <property type="entry name" value="Insect_Ionotropic_Sensory_Rcpt"/>
</dbReference>
<dbReference type="SUPFAM" id="SSF53850">
    <property type="entry name" value="Periplasmic binding protein-like II"/>
    <property type="match status" value="1"/>
</dbReference>
<keyword evidence="2" id="KW-0813">Transport</keyword>
<dbReference type="Gene3D" id="3.40.190.10">
    <property type="entry name" value="Periplasmic binding protein-like II"/>
    <property type="match status" value="1"/>
</dbReference>
<evidence type="ECO:0000256" key="8">
    <source>
        <dbReference type="ARBA" id="ARBA00023170"/>
    </source>
</evidence>
<dbReference type="OrthoDB" id="6490903at2759"/>
<name>A0A1V9XXQ7_9ACAR</name>
<keyword evidence="7 12" id="KW-0472">Membrane</keyword>
<keyword evidence="15" id="KW-1185">Reference proteome</keyword>
<keyword evidence="4 12" id="KW-0812">Transmembrane</keyword>
<dbReference type="Proteomes" id="UP000192247">
    <property type="component" value="Unassembled WGS sequence"/>
</dbReference>
<comment type="caution">
    <text evidence="14">The sequence shown here is derived from an EMBL/GenBank/DDBJ whole genome shotgun (WGS) entry which is preliminary data.</text>
</comment>
<evidence type="ECO:0000256" key="11">
    <source>
        <dbReference type="ARBA" id="ARBA00023303"/>
    </source>
</evidence>
<evidence type="ECO:0000256" key="4">
    <source>
        <dbReference type="ARBA" id="ARBA00022692"/>
    </source>
</evidence>
<evidence type="ECO:0000256" key="3">
    <source>
        <dbReference type="ARBA" id="ARBA00022475"/>
    </source>
</evidence>
<feature type="transmembrane region" description="Helical" evidence="12">
    <location>
        <begin position="137"/>
        <end position="156"/>
    </location>
</feature>
<dbReference type="AlphaFoldDB" id="A0A1V9XXQ7"/>
<feature type="domain" description="Ionotropic glutamate receptor L-glutamate and glycine-binding" evidence="13">
    <location>
        <begin position="22"/>
        <end position="107"/>
    </location>
</feature>
<evidence type="ECO:0000256" key="1">
    <source>
        <dbReference type="ARBA" id="ARBA00004651"/>
    </source>
</evidence>
<keyword evidence="9" id="KW-0325">Glycoprotein</keyword>
<feature type="transmembrane region" description="Helical" evidence="12">
    <location>
        <begin position="204"/>
        <end position="224"/>
    </location>
</feature>
<protein>
    <submittedName>
        <fullName evidence="14">Glutamate receptor delta-1 subunit-like</fullName>
    </submittedName>
</protein>
<gene>
    <name evidence="14" type="ORF">BIW11_06516</name>
</gene>
<dbReference type="PANTHER" id="PTHR42643:SF38">
    <property type="entry name" value="IONOTROPIC RECEPTOR 100A"/>
    <property type="match status" value="1"/>
</dbReference>
<keyword evidence="3" id="KW-1003">Cell membrane</keyword>
<keyword evidence="5 12" id="KW-1133">Transmembrane helix</keyword>
<evidence type="ECO:0000256" key="7">
    <source>
        <dbReference type="ARBA" id="ARBA00023136"/>
    </source>
</evidence>
<evidence type="ECO:0000256" key="5">
    <source>
        <dbReference type="ARBA" id="ARBA00022989"/>
    </source>
</evidence>
<reference evidence="14 15" key="1">
    <citation type="journal article" date="2017" name="Gigascience">
        <title>Draft genome of the honey bee ectoparasitic mite, Tropilaelaps mercedesae, is shaped by the parasitic life history.</title>
        <authorList>
            <person name="Dong X."/>
            <person name="Armstrong S.D."/>
            <person name="Xia D."/>
            <person name="Makepeace B.L."/>
            <person name="Darby A.C."/>
            <person name="Kadowaki T."/>
        </authorList>
    </citation>
    <scope>NUCLEOTIDE SEQUENCE [LARGE SCALE GENOMIC DNA]</scope>
    <source>
        <strain evidence="14">Wuxi-XJTLU</strain>
    </source>
</reference>
<keyword evidence="8 14" id="KW-0675">Receptor</keyword>
<evidence type="ECO:0000256" key="9">
    <source>
        <dbReference type="ARBA" id="ARBA00023180"/>
    </source>
</evidence>
<sequence length="255" mass="29543">MSAKPWWSGFHVKITYPENLHPWIFPYLDSAGSIRLHGTFGALIGNVTASMNMTYEAITADDGQYGHYLPNGSFTGMLKMVHSGRADLATGPFTPYIQLFEAMHLTPHCGATKIQILSGMKHAFITRSTPYTRAFDTVTWMAIWASFTILTALIIIEEWLVLKRRLDFVMITDNLFVMMQTWLQEATKKRCWRLRFAFRRFNYGYTQMIGVVWLLTTFVIMQFFTCDLKANSVVKSPTLRLNNIHDLIQYRHKYK</sequence>
<organism evidence="14 15">
    <name type="scientific">Tropilaelaps mercedesae</name>
    <dbReference type="NCBI Taxonomy" id="418985"/>
    <lineage>
        <taxon>Eukaryota</taxon>
        <taxon>Metazoa</taxon>
        <taxon>Ecdysozoa</taxon>
        <taxon>Arthropoda</taxon>
        <taxon>Chelicerata</taxon>
        <taxon>Arachnida</taxon>
        <taxon>Acari</taxon>
        <taxon>Parasitiformes</taxon>
        <taxon>Mesostigmata</taxon>
        <taxon>Gamasina</taxon>
        <taxon>Dermanyssoidea</taxon>
        <taxon>Laelapidae</taxon>
        <taxon>Tropilaelaps</taxon>
    </lineage>
</organism>
<evidence type="ECO:0000259" key="13">
    <source>
        <dbReference type="Pfam" id="PF10613"/>
    </source>
</evidence>
<dbReference type="InParanoid" id="A0A1V9XXQ7"/>
<evidence type="ECO:0000313" key="14">
    <source>
        <dbReference type="EMBL" id="OQR78274.1"/>
    </source>
</evidence>
<keyword evidence="10" id="KW-1071">Ligand-gated ion channel</keyword>
<dbReference type="GO" id="GO:0005886">
    <property type="term" value="C:plasma membrane"/>
    <property type="evidence" value="ECO:0007669"/>
    <property type="project" value="UniProtKB-SubCell"/>
</dbReference>